<feature type="transmembrane region" description="Helical" evidence="8">
    <location>
        <begin position="164"/>
        <end position="185"/>
    </location>
</feature>
<dbReference type="InterPro" id="IPR050363">
    <property type="entry name" value="MIP/Aquaporin"/>
</dbReference>
<dbReference type="InterPro" id="IPR023271">
    <property type="entry name" value="Aquaporin-like"/>
</dbReference>
<evidence type="ECO:0000256" key="4">
    <source>
        <dbReference type="ARBA" id="ARBA00022692"/>
    </source>
</evidence>
<feature type="transmembrane region" description="Helical" evidence="8">
    <location>
        <begin position="39"/>
        <end position="56"/>
    </location>
</feature>
<protein>
    <submittedName>
        <fullName evidence="9">MIP family channel protein</fullName>
    </submittedName>
</protein>
<dbReference type="PANTHER" id="PTHR43829">
    <property type="entry name" value="AQUAPORIN OR AQUAGLYCEROPORIN RELATED"/>
    <property type="match status" value="1"/>
</dbReference>
<sequence length="235" mass="25123">MSGFLGEFFGTFVLILFGVGIGASVTLKKTHASGSNWHYITFAWGLAFAFAIYVAGHLGSEAHLNPVVTLSFAAFGKFPWSQVAPYILAQFLGAFAGAAIVIVHYYPQFKETKTAEEGNNVGIFATGGQIRSNFFNFCSEAIATFALVFVLLNLGDFSEGLKPFIIGLLVMVIGQALGGATGFAMNPARDWAPRFAYTILPVPNKTTADWAYAWVPFVGPLVGSLAATGLQTLIM</sequence>
<dbReference type="EMBL" id="CP047418">
    <property type="protein sequence ID" value="QLL78515.1"/>
    <property type="molecule type" value="Genomic_DNA"/>
</dbReference>
<gene>
    <name evidence="9" type="ORF">GTO87_07940</name>
</gene>
<dbReference type="Pfam" id="PF00230">
    <property type="entry name" value="MIP"/>
    <property type="match status" value="1"/>
</dbReference>
<evidence type="ECO:0000256" key="5">
    <source>
        <dbReference type="ARBA" id="ARBA00022989"/>
    </source>
</evidence>
<dbReference type="RefSeq" id="WP_180848700.1">
    <property type="nucleotide sequence ID" value="NZ_CANCVW010000003.1"/>
</dbReference>
<dbReference type="GO" id="GO:0015254">
    <property type="term" value="F:glycerol channel activity"/>
    <property type="evidence" value="ECO:0007669"/>
    <property type="project" value="TreeGrafter"/>
</dbReference>
<evidence type="ECO:0000256" key="6">
    <source>
        <dbReference type="ARBA" id="ARBA00023136"/>
    </source>
</evidence>
<accession>A0A7H9EMU0</accession>
<evidence type="ECO:0000313" key="9">
    <source>
        <dbReference type="EMBL" id="QLL78515.1"/>
    </source>
</evidence>
<name>A0A7H9EMU0_9LACO</name>
<feature type="transmembrane region" description="Helical" evidence="8">
    <location>
        <begin position="211"/>
        <end position="234"/>
    </location>
</feature>
<dbReference type="SUPFAM" id="SSF81338">
    <property type="entry name" value="Aquaporin-like"/>
    <property type="match status" value="1"/>
</dbReference>
<evidence type="ECO:0000256" key="3">
    <source>
        <dbReference type="ARBA" id="ARBA00022448"/>
    </source>
</evidence>
<dbReference type="InterPro" id="IPR000425">
    <property type="entry name" value="MIP"/>
</dbReference>
<dbReference type="GO" id="GO:0005886">
    <property type="term" value="C:plasma membrane"/>
    <property type="evidence" value="ECO:0007669"/>
    <property type="project" value="TreeGrafter"/>
</dbReference>
<dbReference type="KEGG" id="lsw:GTO87_07940"/>
<dbReference type="Proteomes" id="UP000510886">
    <property type="component" value="Chromosome"/>
</dbReference>
<dbReference type="AlphaFoldDB" id="A0A7H9EMU0"/>
<keyword evidence="4 7" id="KW-0812">Transmembrane</keyword>
<evidence type="ECO:0000256" key="2">
    <source>
        <dbReference type="ARBA" id="ARBA00006175"/>
    </source>
</evidence>
<keyword evidence="3 7" id="KW-0813">Transport</keyword>
<organism evidence="9 10">
    <name type="scientific">Ligilactobacillus saerimneri</name>
    <dbReference type="NCBI Taxonomy" id="228229"/>
    <lineage>
        <taxon>Bacteria</taxon>
        <taxon>Bacillati</taxon>
        <taxon>Bacillota</taxon>
        <taxon>Bacilli</taxon>
        <taxon>Lactobacillales</taxon>
        <taxon>Lactobacillaceae</taxon>
        <taxon>Ligilactobacillus</taxon>
    </lineage>
</organism>
<comment type="subcellular location">
    <subcellularLocation>
        <location evidence="1">Membrane</location>
        <topology evidence="1">Multi-pass membrane protein</topology>
    </subcellularLocation>
</comment>
<keyword evidence="5 8" id="KW-1133">Transmembrane helix</keyword>
<dbReference type="PRINTS" id="PR00783">
    <property type="entry name" value="MINTRINSICP"/>
</dbReference>
<feature type="transmembrane region" description="Helical" evidence="8">
    <location>
        <begin position="87"/>
        <end position="106"/>
    </location>
</feature>
<evidence type="ECO:0000256" key="7">
    <source>
        <dbReference type="RuleBase" id="RU000477"/>
    </source>
</evidence>
<reference evidence="9 10" key="1">
    <citation type="submission" date="2020-01" db="EMBL/GenBank/DDBJ databases">
        <title>Complete and circular genome sequences of six lactobacillus isolates from horses.</title>
        <authorList>
            <person name="Hassan H.M."/>
        </authorList>
    </citation>
    <scope>NUCLEOTIDE SEQUENCE [LARGE SCALE GENOMIC DNA]</scope>
    <source>
        <strain evidence="9 10">1A</strain>
    </source>
</reference>
<keyword evidence="6 8" id="KW-0472">Membrane</keyword>
<evidence type="ECO:0000313" key="10">
    <source>
        <dbReference type="Proteomes" id="UP000510886"/>
    </source>
</evidence>
<dbReference type="Gene3D" id="1.20.1080.10">
    <property type="entry name" value="Glycerol uptake facilitator protein"/>
    <property type="match status" value="1"/>
</dbReference>
<evidence type="ECO:0000256" key="8">
    <source>
        <dbReference type="SAM" id="Phobius"/>
    </source>
</evidence>
<comment type="similarity">
    <text evidence="2 7">Belongs to the MIP/aquaporin (TC 1.A.8) family.</text>
</comment>
<proteinExistence type="inferred from homology"/>
<feature type="transmembrane region" description="Helical" evidence="8">
    <location>
        <begin position="6"/>
        <end position="27"/>
    </location>
</feature>
<dbReference type="NCBIfam" id="TIGR00861">
    <property type="entry name" value="MIP"/>
    <property type="match status" value="1"/>
</dbReference>
<dbReference type="PANTHER" id="PTHR43829:SF9">
    <property type="entry name" value="AQUAPORIN-9"/>
    <property type="match status" value="1"/>
</dbReference>
<evidence type="ECO:0000256" key="1">
    <source>
        <dbReference type="ARBA" id="ARBA00004141"/>
    </source>
</evidence>
<feature type="transmembrane region" description="Helical" evidence="8">
    <location>
        <begin position="134"/>
        <end position="152"/>
    </location>
</feature>